<dbReference type="NCBIfam" id="TIGR02937">
    <property type="entry name" value="sigma70-ECF"/>
    <property type="match status" value="1"/>
</dbReference>
<evidence type="ECO:0000259" key="6">
    <source>
        <dbReference type="Pfam" id="PF04542"/>
    </source>
</evidence>
<dbReference type="Pfam" id="PF04542">
    <property type="entry name" value="Sigma70_r2"/>
    <property type="match status" value="1"/>
</dbReference>
<evidence type="ECO:0000313" key="10">
    <source>
        <dbReference type="Proteomes" id="UP000199052"/>
    </source>
</evidence>
<sequence length="201" mass="22285">MSLDTHALSPPLERALYTNVDDNSLIRVSVEQPEAFGELFERHARELHRFLSRRLGDLADDLLGELFVTAFERRASYRAELADARPWLYGIAANLVRRHHRAEAARYRALARVPLAIVTADSSPEAMAAADAAAVRPRLAMALGALKPADREVLLMLAWGQLDQAEVAAALGIPVGTVRSRLHRARQQLRPVLSDLQGELR</sequence>
<evidence type="ECO:0000256" key="5">
    <source>
        <dbReference type="ARBA" id="ARBA00023163"/>
    </source>
</evidence>
<dbReference type="Gene3D" id="1.10.1740.10">
    <property type="match status" value="1"/>
</dbReference>
<dbReference type="InterPro" id="IPR014284">
    <property type="entry name" value="RNA_pol_sigma-70_dom"/>
</dbReference>
<dbReference type="InterPro" id="IPR039425">
    <property type="entry name" value="RNA_pol_sigma-70-like"/>
</dbReference>
<keyword evidence="5" id="KW-0804">Transcription</keyword>
<keyword evidence="4" id="KW-0238">DNA-binding</keyword>
<dbReference type="CDD" id="cd06171">
    <property type="entry name" value="Sigma70_r4"/>
    <property type="match status" value="1"/>
</dbReference>
<dbReference type="Pfam" id="PF08281">
    <property type="entry name" value="Sigma70_r4_2"/>
    <property type="match status" value="1"/>
</dbReference>
<dbReference type="SUPFAM" id="SSF88946">
    <property type="entry name" value="Sigma2 domain of RNA polymerase sigma factors"/>
    <property type="match status" value="1"/>
</dbReference>
<protein>
    <submittedName>
        <fullName evidence="8">RNA polymerase sigma-70 factor (ECF subfamily)</fullName>
    </submittedName>
    <submittedName>
        <fullName evidence="9">RNA polymerase sigma-70 factor, ECF subfamily</fullName>
    </submittedName>
</protein>
<name>A0A1I2N346_9ACTN</name>
<dbReference type="STRING" id="504797.SAMN05421678_103159"/>
<accession>A0A1I2N346</accession>
<reference evidence="8 11" key="2">
    <citation type="submission" date="2020-07" db="EMBL/GenBank/DDBJ databases">
        <title>Sequencing the genomes of 1000 actinobacteria strains.</title>
        <authorList>
            <person name="Klenk H.-P."/>
        </authorList>
    </citation>
    <scope>NUCLEOTIDE SEQUENCE [LARGE SCALE GENOMIC DNA]</scope>
    <source>
        <strain evidence="8 11">DSM 45117</strain>
    </source>
</reference>
<proteinExistence type="inferred from homology"/>
<feature type="domain" description="RNA polymerase sigma-70 region 2" evidence="6">
    <location>
        <begin position="39"/>
        <end position="104"/>
    </location>
</feature>
<dbReference type="GO" id="GO:0016987">
    <property type="term" value="F:sigma factor activity"/>
    <property type="evidence" value="ECO:0007669"/>
    <property type="project" value="UniProtKB-KW"/>
</dbReference>
<dbReference type="OrthoDB" id="5518337at2"/>
<evidence type="ECO:0000313" key="11">
    <source>
        <dbReference type="Proteomes" id="UP000533017"/>
    </source>
</evidence>
<dbReference type="InterPro" id="IPR013325">
    <property type="entry name" value="RNA_pol_sigma_r2"/>
</dbReference>
<evidence type="ECO:0000256" key="1">
    <source>
        <dbReference type="ARBA" id="ARBA00010641"/>
    </source>
</evidence>
<dbReference type="InterPro" id="IPR007627">
    <property type="entry name" value="RNA_pol_sigma70_r2"/>
</dbReference>
<evidence type="ECO:0000259" key="7">
    <source>
        <dbReference type="Pfam" id="PF08281"/>
    </source>
</evidence>
<keyword evidence="11" id="KW-1185">Reference proteome</keyword>
<dbReference type="AlphaFoldDB" id="A0A1I2N346"/>
<evidence type="ECO:0000256" key="3">
    <source>
        <dbReference type="ARBA" id="ARBA00023082"/>
    </source>
</evidence>
<dbReference type="GO" id="GO:0006352">
    <property type="term" value="P:DNA-templated transcription initiation"/>
    <property type="evidence" value="ECO:0007669"/>
    <property type="project" value="InterPro"/>
</dbReference>
<dbReference type="InterPro" id="IPR036388">
    <property type="entry name" value="WH-like_DNA-bd_sf"/>
</dbReference>
<evidence type="ECO:0000313" key="8">
    <source>
        <dbReference type="EMBL" id="NYH85736.1"/>
    </source>
</evidence>
<dbReference type="EMBL" id="FOOI01000003">
    <property type="protein sequence ID" value="SFF97530.1"/>
    <property type="molecule type" value="Genomic_DNA"/>
</dbReference>
<dbReference type="SUPFAM" id="SSF88659">
    <property type="entry name" value="Sigma3 and sigma4 domains of RNA polymerase sigma factors"/>
    <property type="match status" value="1"/>
</dbReference>
<dbReference type="PANTHER" id="PTHR43133:SF52">
    <property type="entry name" value="ECF RNA POLYMERASE SIGMA FACTOR SIGL"/>
    <property type="match status" value="1"/>
</dbReference>
<evidence type="ECO:0000256" key="4">
    <source>
        <dbReference type="ARBA" id="ARBA00023125"/>
    </source>
</evidence>
<dbReference type="Proteomes" id="UP000533017">
    <property type="component" value="Unassembled WGS sequence"/>
</dbReference>
<dbReference type="Gene3D" id="1.10.10.10">
    <property type="entry name" value="Winged helix-like DNA-binding domain superfamily/Winged helix DNA-binding domain"/>
    <property type="match status" value="1"/>
</dbReference>
<dbReference type="EMBL" id="JACBZA010000001">
    <property type="protein sequence ID" value="NYH85736.1"/>
    <property type="molecule type" value="Genomic_DNA"/>
</dbReference>
<dbReference type="PANTHER" id="PTHR43133">
    <property type="entry name" value="RNA POLYMERASE ECF-TYPE SIGMA FACTO"/>
    <property type="match status" value="1"/>
</dbReference>
<keyword evidence="3" id="KW-0731">Sigma factor</keyword>
<evidence type="ECO:0000256" key="2">
    <source>
        <dbReference type="ARBA" id="ARBA00023015"/>
    </source>
</evidence>
<gene>
    <name evidence="8" type="ORF">FHR37_004587</name>
    <name evidence="9" type="ORF">SAMN05421678_103159</name>
</gene>
<reference evidence="9 10" key="1">
    <citation type="submission" date="2016-10" db="EMBL/GenBank/DDBJ databases">
        <authorList>
            <person name="de Groot N.N."/>
        </authorList>
    </citation>
    <scope>NUCLEOTIDE SEQUENCE [LARGE SCALE GENOMIC DNA]</scope>
    <source>
        <strain evidence="9 10">CPCC 202808</strain>
    </source>
</reference>
<dbReference type="InterPro" id="IPR013249">
    <property type="entry name" value="RNA_pol_sigma70_r4_t2"/>
</dbReference>
<comment type="similarity">
    <text evidence="1">Belongs to the sigma-70 factor family. ECF subfamily.</text>
</comment>
<dbReference type="RefSeq" id="WP_092882147.1">
    <property type="nucleotide sequence ID" value="NZ_FOOI01000003.1"/>
</dbReference>
<dbReference type="InterPro" id="IPR013324">
    <property type="entry name" value="RNA_pol_sigma_r3/r4-like"/>
</dbReference>
<feature type="domain" description="RNA polymerase sigma factor 70 region 4 type 2" evidence="7">
    <location>
        <begin position="138"/>
        <end position="189"/>
    </location>
</feature>
<dbReference type="GO" id="GO:0003677">
    <property type="term" value="F:DNA binding"/>
    <property type="evidence" value="ECO:0007669"/>
    <property type="project" value="UniProtKB-KW"/>
</dbReference>
<keyword evidence="2" id="KW-0805">Transcription regulation</keyword>
<dbReference type="Proteomes" id="UP000199052">
    <property type="component" value="Unassembled WGS sequence"/>
</dbReference>
<organism evidence="9 10">
    <name type="scientific">Actinopolymorpha cephalotaxi</name>
    <dbReference type="NCBI Taxonomy" id="504797"/>
    <lineage>
        <taxon>Bacteria</taxon>
        <taxon>Bacillati</taxon>
        <taxon>Actinomycetota</taxon>
        <taxon>Actinomycetes</taxon>
        <taxon>Propionibacteriales</taxon>
        <taxon>Actinopolymorphaceae</taxon>
        <taxon>Actinopolymorpha</taxon>
    </lineage>
</organism>
<evidence type="ECO:0000313" key="9">
    <source>
        <dbReference type="EMBL" id="SFF97530.1"/>
    </source>
</evidence>